<evidence type="ECO:0000313" key="9">
    <source>
        <dbReference type="Proteomes" id="UP000450917"/>
    </source>
</evidence>
<evidence type="ECO:0000256" key="4">
    <source>
        <dbReference type="ARBA" id="ARBA00022692"/>
    </source>
</evidence>
<feature type="transmembrane region" description="Helical" evidence="7">
    <location>
        <begin position="6"/>
        <end position="30"/>
    </location>
</feature>
<protein>
    <submittedName>
        <fullName evidence="8">Chromate transporter</fullName>
    </submittedName>
</protein>
<gene>
    <name evidence="8" type="ORF">GNP93_08615</name>
</gene>
<dbReference type="PANTHER" id="PTHR43663">
    <property type="entry name" value="CHROMATE TRANSPORT PROTEIN-RELATED"/>
    <property type="match status" value="1"/>
</dbReference>
<evidence type="ECO:0000256" key="5">
    <source>
        <dbReference type="ARBA" id="ARBA00022989"/>
    </source>
</evidence>
<dbReference type="Proteomes" id="UP000450917">
    <property type="component" value="Unassembled WGS sequence"/>
</dbReference>
<dbReference type="GO" id="GO:0015109">
    <property type="term" value="F:chromate transmembrane transporter activity"/>
    <property type="evidence" value="ECO:0007669"/>
    <property type="project" value="InterPro"/>
</dbReference>
<sequence length="185" mass="20024">MLAKLWHLFIAFGTATLLGYGGGPAIIPIYEHQVVNKYGWMDTAEFGRSLAFGNALPGPIATKLAAYIGYKVAGWPGSMVALVAVVMPTALMMIALAGVMIKLEHNPYIKGMIRGIQPVIFVMMAMLAYDFAKYAFGQTDGSGPLTFLPFIIACVFFVMVQYLQLNAVWGIVMALVVGAFFLRGS</sequence>
<comment type="similarity">
    <text evidence="2">Belongs to the chromate ion transporter (CHR) (TC 2.A.51) family.</text>
</comment>
<keyword evidence="5 7" id="KW-1133">Transmembrane helix</keyword>
<evidence type="ECO:0000313" key="8">
    <source>
        <dbReference type="EMBL" id="MUG70742.1"/>
    </source>
</evidence>
<dbReference type="PANTHER" id="PTHR43663:SF1">
    <property type="entry name" value="CHROMATE TRANSPORTER"/>
    <property type="match status" value="1"/>
</dbReference>
<dbReference type="InterPro" id="IPR003370">
    <property type="entry name" value="Chromate_transpt"/>
</dbReference>
<keyword evidence="3" id="KW-1003">Cell membrane</keyword>
<dbReference type="InterPro" id="IPR052518">
    <property type="entry name" value="CHR_Transporter"/>
</dbReference>
<evidence type="ECO:0000256" key="3">
    <source>
        <dbReference type="ARBA" id="ARBA00022475"/>
    </source>
</evidence>
<dbReference type="EMBL" id="WNZX01000005">
    <property type="protein sequence ID" value="MUG70742.1"/>
    <property type="molecule type" value="Genomic_DNA"/>
</dbReference>
<accession>A0A7X2Z9I7</accession>
<evidence type="ECO:0000256" key="2">
    <source>
        <dbReference type="ARBA" id="ARBA00005262"/>
    </source>
</evidence>
<dbReference type="AlphaFoldDB" id="A0A7X2Z9I7"/>
<keyword evidence="9" id="KW-1185">Reference proteome</keyword>
<feature type="transmembrane region" description="Helical" evidence="7">
    <location>
        <begin position="111"/>
        <end position="129"/>
    </location>
</feature>
<keyword evidence="4 7" id="KW-0812">Transmembrane</keyword>
<comment type="subcellular location">
    <subcellularLocation>
        <location evidence="1">Cell membrane</location>
        <topology evidence="1">Multi-pass membrane protein</topology>
    </subcellularLocation>
</comment>
<feature type="transmembrane region" description="Helical" evidence="7">
    <location>
        <begin position="141"/>
        <end position="160"/>
    </location>
</feature>
<feature type="transmembrane region" description="Helical" evidence="7">
    <location>
        <begin position="76"/>
        <end position="99"/>
    </location>
</feature>
<evidence type="ECO:0000256" key="1">
    <source>
        <dbReference type="ARBA" id="ARBA00004651"/>
    </source>
</evidence>
<name>A0A7X2Z9I7_9BACL</name>
<feature type="transmembrane region" description="Helical" evidence="7">
    <location>
        <begin position="167"/>
        <end position="184"/>
    </location>
</feature>
<evidence type="ECO:0000256" key="7">
    <source>
        <dbReference type="SAM" id="Phobius"/>
    </source>
</evidence>
<dbReference type="Pfam" id="PF02417">
    <property type="entry name" value="Chromate_transp"/>
    <property type="match status" value="1"/>
</dbReference>
<reference evidence="8 9" key="1">
    <citation type="submission" date="2019-11" db="EMBL/GenBank/DDBJ databases">
        <title>Draft genome sequences of five Paenibacillus species of dairy origin.</title>
        <authorList>
            <person name="Olajide A.M."/>
            <person name="Chen S."/>
            <person name="Lapointe G."/>
        </authorList>
    </citation>
    <scope>NUCLEOTIDE SEQUENCE [LARGE SCALE GENOMIC DNA]</scope>
    <source>
        <strain evidence="8 9">2CS3</strain>
    </source>
</reference>
<organism evidence="8 9">
    <name type="scientific">Paenibacillus validus</name>
    <dbReference type="NCBI Taxonomy" id="44253"/>
    <lineage>
        <taxon>Bacteria</taxon>
        <taxon>Bacillati</taxon>
        <taxon>Bacillota</taxon>
        <taxon>Bacilli</taxon>
        <taxon>Bacillales</taxon>
        <taxon>Paenibacillaceae</taxon>
        <taxon>Paenibacillus</taxon>
    </lineage>
</organism>
<dbReference type="GO" id="GO:0005886">
    <property type="term" value="C:plasma membrane"/>
    <property type="evidence" value="ECO:0007669"/>
    <property type="project" value="UniProtKB-SubCell"/>
</dbReference>
<comment type="caution">
    <text evidence="8">The sequence shown here is derived from an EMBL/GenBank/DDBJ whole genome shotgun (WGS) entry which is preliminary data.</text>
</comment>
<keyword evidence="6 7" id="KW-0472">Membrane</keyword>
<proteinExistence type="inferred from homology"/>
<evidence type="ECO:0000256" key="6">
    <source>
        <dbReference type="ARBA" id="ARBA00023136"/>
    </source>
</evidence>